<evidence type="ECO:0000256" key="6">
    <source>
        <dbReference type="ARBA" id="ARBA00022812"/>
    </source>
</evidence>
<evidence type="ECO:0000256" key="10">
    <source>
        <dbReference type="ARBA" id="ARBA00023046"/>
    </source>
</evidence>
<sequence>MSGSIRRKRASPTDLYKACVQGADCISDVKNKFEQTTIADWLLKIFGSLVYFGNLGIGTGKGSGGSLGFRPLGEGVGAGKPITTGAIKPAVAVETLPVDVFAIPSEASAIVPLAEGGPDLNVFTTDGGPGLGAEEIELYTITDQTVDGDSIGGNPNIVTNERGVPAVLDVQPTPERPPQVLYDPTIDATAQIRIVTSDPTLTQDTNIFVDPYVGGEIVGTGSRFEEIPLDEFTLGQFEIEESPITSTPTERLDNAVNRVRGFYNRLIRQVPVTDPVFLQQPSRLVQFEYENPAFDDDVSLTFERDLAAVTAAPHEDFADIVKLSRPELSESVPGVVRVSRLGETNTITTRSGTTIGQKVHFYYDISTIQEAENIELQTLGEHTGTSTIVDDILASTIVDPVNNADVGISEDNLLDTFAEDFNNAHLVLQAAGNEDEDIVSIPLLPPGAALKLFVADVGDGLFVSYPTDTIHDITIQLPDGLPIGPSYYVGVDNDFYLHPSLIPKKKRRRLEYYF</sequence>
<dbReference type="Proteomes" id="UP000290658">
    <property type="component" value="Segment"/>
</dbReference>
<evidence type="ECO:0000256" key="15">
    <source>
        <dbReference type="HAMAP-Rule" id="MF_04003"/>
    </source>
</evidence>
<evidence type="ECO:0000256" key="8">
    <source>
        <dbReference type="ARBA" id="ARBA00022921"/>
    </source>
</evidence>
<reference evidence="16" key="1">
    <citation type="journal article" date="2018" name="MSphere">
        <title>Metagenomic Discovery of 83 New Human Papillomavirus Types in Patients with Immunodeficiency.</title>
        <authorList>
            <person name="Pastrana D.V."/>
            <person name="Peretti A."/>
            <person name="Welch N.L."/>
            <person name="Borgogna C."/>
            <person name="Olivero C."/>
            <person name="Badolato R."/>
            <person name="Notarangelo L.D."/>
            <person name="Gariglio M."/>
            <person name="FitzGerald P.C."/>
            <person name="McIntosh C.E."/>
            <person name="Reeves J."/>
            <person name="Starrett G.J."/>
            <person name="Bliskovsky V."/>
            <person name="Velez D."/>
            <person name="Brownell I."/>
            <person name="Yarchoan R."/>
            <person name="Wyvill K.M."/>
            <person name="Uldrick T.S."/>
            <person name="Maldarelli F."/>
            <person name="Lisco A."/>
            <person name="Sereti I."/>
            <person name="Gonzalez C.M."/>
            <person name="Androphy E.J."/>
            <person name="McBride A.A."/>
            <person name="Van Doorslaer K."/>
            <person name="Garcia F."/>
            <person name="Dvoretzky I."/>
            <person name="Liu J.S."/>
            <person name="Han J."/>
            <person name="Murphy P.M."/>
            <person name="McDermott D.H."/>
            <person name="Buck C.B."/>
        </authorList>
    </citation>
    <scope>NUCLEOTIDE SEQUENCE</scope>
    <source>
        <strain evidence="16">Gamma12_w11c13</strain>
    </source>
</reference>
<evidence type="ECO:0000256" key="13">
    <source>
        <dbReference type="ARBA" id="ARBA00023157"/>
    </source>
</evidence>
<dbReference type="Pfam" id="PF00513">
    <property type="entry name" value="Late_protein_L2"/>
    <property type="match status" value="1"/>
</dbReference>
<dbReference type="InterPro" id="IPR000784">
    <property type="entry name" value="Late_L2"/>
</dbReference>
<dbReference type="GO" id="GO:0003677">
    <property type="term" value="F:DNA binding"/>
    <property type="evidence" value="ECO:0007669"/>
    <property type="project" value="UniProtKB-UniRule"/>
</dbReference>
<keyword evidence="13 15" id="KW-1015">Disulfide bond</keyword>
<evidence type="ECO:0000256" key="9">
    <source>
        <dbReference type="ARBA" id="ARBA00022952"/>
    </source>
</evidence>
<keyword evidence="2 15" id="KW-0597">Phosphoprotein</keyword>
<dbReference type="GO" id="GO:0042025">
    <property type="term" value="C:host cell nucleus"/>
    <property type="evidence" value="ECO:0007669"/>
    <property type="project" value="UniProtKB-SubCell"/>
</dbReference>
<accession>A0A2D2ALQ9</accession>
<dbReference type="HAMAP" id="MF_04003">
    <property type="entry name" value="PPV_L2"/>
    <property type="match status" value="1"/>
</dbReference>
<evidence type="ECO:0000256" key="12">
    <source>
        <dbReference type="ARBA" id="ARBA00023125"/>
    </source>
</evidence>
<dbReference type="GO" id="GO:0019028">
    <property type="term" value="C:viral capsid"/>
    <property type="evidence" value="ECO:0007669"/>
    <property type="project" value="UniProtKB-UniRule"/>
</dbReference>
<dbReference type="GO" id="GO:0075521">
    <property type="term" value="P:microtubule-dependent intracellular transport of viral material towards nucleus"/>
    <property type="evidence" value="ECO:0007669"/>
    <property type="project" value="UniProtKB-UniRule"/>
</dbReference>
<evidence type="ECO:0000256" key="1">
    <source>
        <dbReference type="ARBA" id="ARBA00022524"/>
    </source>
</evidence>
<comment type="PTM">
    <text evidence="15">Highly phosphorylated.</text>
</comment>
<keyword evidence="14 15" id="KW-1160">Virus entry into host cell</keyword>
<dbReference type="GO" id="GO:0046718">
    <property type="term" value="P:symbiont entry into host cell"/>
    <property type="evidence" value="ECO:0007669"/>
    <property type="project" value="UniProtKB-KW"/>
</dbReference>
<dbReference type="GO" id="GO:0043657">
    <property type="term" value="C:host cell"/>
    <property type="evidence" value="ECO:0007669"/>
    <property type="project" value="GOC"/>
</dbReference>
<evidence type="ECO:0000256" key="3">
    <source>
        <dbReference type="ARBA" id="ARBA00022561"/>
    </source>
</evidence>
<keyword evidence="12 15" id="KW-0238">DNA-binding</keyword>
<comment type="subunit">
    <text evidence="15">Interacts with major capsid protein L1. Interacts with E2; this interaction inhibits E2 transcriptional activity but not the DNA replication function E2. Interacts with host HSPA8; this interaction is required for L2 nuclear translocation. Interacts with host importins KPNB2 and KPNB3. Forms a complex with importin alpha2-beta1 heterodimers via interaction with the importin alpha2 adapter. Interacts with host DYNLT1; this interaction is essential for virus intracellular transport during entry. Interacts (via C-terminus) with host retromer subunits VPS35 AND VPS29.</text>
</comment>
<keyword evidence="5 15" id="KW-0945">Host-virus interaction</keyword>
<gene>
    <name evidence="15 16" type="primary">L2</name>
</gene>
<proteinExistence type="inferred from homology"/>
<dbReference type="GO" id="GO:0005198">
    <property type="term" value="F:structural molecule activity"/>
    <property type="evidence" value="ECO:0007669"/>
    <property type="project" value="UniProtKB-UniRule"/>
</dbReference>
<comment type="similarity">
    <text evidence="15">Belongs to the papillomaviridae L2 protein family.</text>
</comment>
<name>A0A2D2ALQ9_9PAPI</name>
<dbReference type="EMBL" id="MF588718">
    <property type="protein sequence ID" value="ATQ38371.1"/>
    <property type="molecule type" value="Genomic_DNA"/>
</dbReference>
<comment type="function">
    <text evidence="15">Minor protein of the capsid that localizes along the inner surface of the virion, within the central cavities beneath the L1 pentamers. Plays a role in capsid stabilization through interaction with the major capsid protein L1. Once the virion enters the host cell, L2 escorts the genomic DNA into the nucleus by promoting escape from the endosomal compartments and traffic through the host Golgi network. Mechanistically, the C-terminus of L2 possesses a cell-penetrating peptide that protudes from the host endosome, interacts with host cytoplasmic retromer cargo and thereby mediates the capsid delivery to the host trans-Golgi network. Plays a role through its interaction with host dynein in the intracellular microtubule-dependent transport of viral capsid toward the nucleus. Mediates the viral genome import into the nucleus through binding to host importins. Once within the nucleus, L2 localizes viral genomes to host PML bodies in order to activate early gene expression for establishment of infection. Later on, promotes late gene expression by interacting with the viral E2 protein and by inhibiting its transcriptional activation functions. During virion assembly, encapsidates the genome by direct interaction with the viral DNA.</text>
</comment>
<keyword evidence="8 15" id="KW-0426">Late protein</keyword>
<keyword evidence="6" id="KW-1040">Host Golgi apparatus</keyword>
<keyword evidence="3 15" id="KW-0167">Capsid protein</keyword>
<keyword evidence="10" id="KW-1039">Host endosome</keyword>
<evidence type="ECO:0000256" key="4">
    <source>
        <dbReference type="ARBA" id="ARBA00022562"/>
    </source>
</evidence>
<evidence type="ECO:0000256" key="7">
    <source>
        <dbReference type="ARBA" id="ARBA00022844"/>
    </source>
</evidence>
<evidence type="ECO:0000256" key="11">
    <source>
        <dbReference type="ARBA" id="ARBA00023120"/>
    </source>
</evidence>
<keyword evidence="7 15" id="KW-0946">Virion</keyword>
<evidence type="ECO:0000313" key="16">
    <source>
        <dbReference type="EMBL" id="ATQ38371.1"/>
    </source>
</evidence>
<keyword evidence="4 15" id="KW-1048">Host nucleus</keyword>
<evidence type="ECO:0000256" key="2">
    <source>
        <dbReference type="ARBA" id="ARBA00022553"/>
    </source>
</evidence>
<evidence type="ECO:0000256" key="14">
    <source>
        <dbReference type="ARBA" id="ARBA00023296"/>
    </source>
</evidence>
<keyword evidence="9 15" id="KW-1177">Microtubular inwards viral transport</keyword>
<feature type="disulfide bond" evidence="15">
    <location>
        <begin position="19"/>
        <end position="25"/>
    </location>
</feature>
<keyword evidence="1 15" id="KW-1163">Viral penetration into host nucleus</keyword>
<keyword evidence="11 15" id="KW-1176">Cytoplasmic inwards viral transport</keyword>
<protein>
    <recommendedName>
        <fullName evidence="15">Minor capsid protein L2</fullName>
    </recommendedName>
</protein>
<dbReference type="GO" id="GO:0075732">
    <property type="term" value="P:viral penetration into host nucleus"/>
    <property type="evidence" value="ECO:0007669"/>
    <property type="project" value="UniProtKB-KW"/>
</dbReference>
<comment type="subcellular location">
    <subcellularLocation>
        <location evidence="15">Virion</location>
    </subcellularLocation>
    <subcellularLocation>
        <location evidence="15">Host nucleus</location>
    </subcellularLocation>
</comment>
<organism evidence="16">
    <name type="scientific">Gammapapillomavirus 12</name>
    <dbReference type="NCBI Taxonomy" id="1513257"/>
    <lineage>
        <taxon>Viruses</taxon>
        <taxon>Monodnaviria</taxon>
        <taxon>Shotokuvirae</taxon>
        <taxon>Cossaviricota</taxon>
        <taxon>Papovaviricetes</taxon>
        <taxon>Zurhausenvirales</taxon>
        <taxon>Papillomaviridae</taxon>
        <taxon>Firstpapillomavirinae</taxon>
        <taxon>Gammapapillomavirus</taxon>
    </lineage>
</organism>
<evidence type="ECO:0000256" key="5">
    <source>
        <dbReference type="ARBA" id="ARBA00022581"/>
    </source>
</evidence>
<comment type="caution">
    <text evidence="15">Lacks conserved residue(s) required for the propagation of feature annotation.</text>
</comment>